<dbReference type="InParanoid" id="B3RKN9"/>
<name>B3RKN9_TRIAD</name>
<dbReference type="CTD" id="6749614"/>
<dbReference type="SMART" id="SM00642">
    <property type="entry name" value="Aamy"/>
    <property type="match status" value="1"/>
</dbReference>
<reference evidence="4 5" key="1">
    <citation type="journal article" date="2008" name="Nature">
        <title>The Trichoplax genome and the nature of placozoans.</title>
        <authorList>
            <person name="Srivastava M."/>
            <person name="Begovic E."/>
            <person name="Chapman J."/>
            <person name="Putnam N.H."/>
            <person name="Hellsten U."/>
            <person name="Kawashima T."/>
            <person name="Kuo A."/>
            <person name="Mitros T."/>
            <person name="Salamov A."/>
            <person name="Carpenter M.L."/>
            <person name="Signorovitch A.Y."/>
            <person name="Moreno M.A."/>
            <person name="Kamm K."/>
            <person name="Grimwood J."/>
            <person name="Schmutz J."/>
            <person name="Shapiro H."/>
            <person name="Grigoriev I.V."/>
            <person name="Buss L.W."/>
            <person name="Schierwater B."/>
            <person name="Dellaporta S.L."/>
            <person name="Rokhsar D.S."/>
        </authorList>
    </citation>
    <scope>NUCLEOTIDE SEQUENCE [LARGE SCALE GENOMIC DNA]</scope>
    <source>
        <strain evidence="4 5">Grell-BS-1999</strain>
    </source>
</reference>
<dbReference type="STRING" id="10228.B3RKN9"/>
<dbReference type="GeneID" id="6749614"/>
<evidence type="ECO:0000313" key="4">
    <source>
        <dbReference type="EMBL" id="EDV29197.1"/>
    </source>
</evidence>
<gene>
    <name evidence="4" type="ORF">TRIADDRAFT_52838</name>
</gene>
<feature type="transmembrane region" description="Helical" evidence="2">
    <location>
        <begin position="39"/>
        <end position="60"/>
    </location>
</feature>
<dbReference type="GO" id="GO:0005975">
    <property type="term" value="P:carbohydrate metabolic process"/>
    <property type="evidence" value="ECO:0007669"/>
    <property type="project" value="InterPro"/>
</dbReference>
<dbReference type="PANTHER" id="PTHR10357">
    <property type="entry name" value="ALPHA-AMYLASE FAMILY MEMBER"/>
    <property type="match status" value="1"/>
</dbReference>
<dbReference type="EMBL" id="DS985241">
    <property type="protein sequence ID" value="EDV29197.1"/>
    <property type="molecule type" value="Genomic_DNA"/>
</dbReference>
<dbReference type="eggNOG" id="KOG0471">
    <property type="taxonomic scope" value="Eukaryota"/>
</dbReference>
<keyword evidence="2" id="KW-0812">Transmembrane</keyword>
<dbReference type="HOGENOM" id="CLU_006462_2_3_1"/>
<dbReference type="FunCoup" id="B3RKN9">
    <property type="interactions" value="23"/>
</dbReference>
<keyword evidence="5" id="KW-1185">Reference proteome</keyword>
<proteinExistence type="predicted"/>
<dbReference type="OrthoDB" id="1740265at2759"/>
<evidence type="ECO:0000313" key="5">
    <source>
        <dbReference type="Proteomes" id="UP000009022"/>
    </source>
</evidence>
<dbReference type="Gene3D" id="3.90.400.10">
    <property type="entry name" value="Oligo-1,6-glucosidase, Domain 2"/>
    <property type="match status" value="1"/>
</dbReference>
<dbReference type="AlphaFoldDB" id="B3RKN9"/>
<dbReference type="Gene3D" id="3.20.20.80">
    <property type="entry name" value="Glycosidases"/>
    <property type="match status" value="1"/>
</dbReference>
<evidence type="ECO:0000256" key="1">
    <source>
        <dbReference type="ARBA" id="ARBA00023180"/>
    </source>
</evidence>
<dbReference type="PANTHER" id="PTHR10357:SF179">
    <property type="entry name" value="NEUTRAL AND BASIC AMINO ACID TRANSPORT PROTEIN RBAT"/>
    <property type="match status" value="1"/>
</dbReference>
<dbReference type="OMA" id="RDWYWWR"/>
<accession>B3RKN9</accession>
<organism evidence="4 5">
    <name type="scientific">Trichoplax adhaerens</name>
    <name type="common">Trichoplax reptans</name>
    <dbReference type="NCBI Taxonomy" id="10228"/>
    <lineage>
        <taxon>Eukaryota</taxon>
        <taxon>Metazoa</taxon>
        <taxon>Placozoa</taxon>
        <taxon>Uniplacotomia</taxon>
        <taxon>Trichoplacea</taxon>
        <taxon>Trichoplacidae</taxon>
        <taxon>Trichoplax</taxon>
    </lineage>
</organism>
<feature type="domain" description="Glycosyl hydrolase family 13 catalytic" evidence="3">
    <location>
        <begin position="97"/>
        <end position="487"/>
    </location>
</feature>
<evidence type="ECO:0000256" key="2">
    <source>
        <dbReference type="SAM" id="Phobius"/>
    </source>
</evidence>
<dbReference type="KEGG" id="tad:TRIADDRAFT_52838"/>
<dbReference type="Proteomes" id="UP000009022">
    <property type="component" value="Unassembled WGS sequence"/>
</dbReference>
<dbReference type="InterPro" id="IPR006047">
    <property type="entry name" value="GH13_cat_dom"/>
</dbReference>
<dbReference type="RefSeq" id="XP_002108399.1">
    <property type="nucleotide sequence ID" value="XM_002108363.1"/>
</dbReference>
<keyword evidence="2" id="KW-0472">Membrane</keyword>
<dbReference type="SUPFAM" id="SSF51445">
    <property type="entry name" value="(Trans)glycosidases"/>
    <property type="match status" value="1"/>
</dbReference>
<protein>
    <recommendedName>
        <fullName evidence="3">Glycosyl hydrolase family 13 catalytic domain-containing protein</fullName>
    </recommendedName>
</protein>
<dbReference type="FunFam" id="3.90.400.10:FF:000001">
    <property type="entry name" value="Maltase A3, isoform A"/>
    <property type="match status" value="1"/>
</dbReference>
<keyword evidence="1" id="KW-0325">Glycoprotein</keyword>
<dbReference type="PhylomeDB" id="B3RKN9"/>
<sequence length="629" mass="72186">MTKKSFADGVRAGHRLQRALLGGEYSAETRAARTRRMNCWIYFVLFILTAVSVVIIIVTYSTRPANKLKTTLAGRKYDWPATCDQRLQWWQTGIIYQIYPRSFQDSNGDGVGDLRGIMQRLDHLKFIGVQTVWLSPVYKSPMKDFGYDVSDYYQIDPLFGNLRDFDAMLKAMGEKDIKLVMDFVPNHTSDLNQWFIDSVNRENGKDDWYMWADPKANSVLPANESYPNNWISVFSGSMWNYNTKRSQFYLHQFLKEQPDLNYTNPEVVQASYDVISFWLNKGVDGFRIDAIKHVFENPLLPDEVRNPNFKPGEPPYSSLIHNETTDYPPLHQLCKDWRKVIDKFSTSQKPRFAVGEAYNPIREIMKYYGTNGDEFHFPFNFFLLTLGDFTGTGVNKTVEDWMSHAPRCGWPNWVVGNHDNNRISKRRGNAYVRAVNAINLLLPGTPTTYYGEEINMQHVDIDLSEAKDPFALQNPDIYKTVGRDPERTPMQWNRSANAGFTNAGVKPWLPVASDYQTRNVAAQRADTHSDLWWYRSLANLRSSHDSFKYPGYQAIKATKDVFAFLRFHRTDTYNYLVVTNLGQKTSVDLSAVSDAGDIVLSSTFKRVGTVGLAAIDLDVGEVLVFRINK</sequence>
<evidence type="ECO:0000259" key="3">
    <source>
        <dbReference type="SMART" id="SM00642"/>
    </source>
</evidence>
<dbReference type="Pfam" id="PF00128">
    <property type="entry name" value="Alpha-amylase"/>
    <property type="match status" value="1"/>
</dbReference>
<dbReference type="InterPro" id="IPR017853">
    <property type="entry name" value="GH"/>
</dbReference>
<dbReference type="CDD" id="cd11359">
    <property type="entry name" value="AmyAc_SLC3A1"/>
    <property type="match status" value="1"/>
</dbReference>
<keyword evidence="2" id="KW-1133">Transmembrane helix</keyword>
<dbReference type="InterPro" id="IPR045857">
    <property type="entry name" value="O16G_dom_2"/>
</dbReference>